<protein>
    <recommendedName>
        <fullName evidence="3">Alpha-galactosidase</fullName>
        <ecNumber evidence="3">3.2.1.22</ecNumber>
    </recommendedName>
</protein>
<sequence length="699" mass="76488">MPPHEIHWSPGPFSLVLSLADGTARLSRASIRGQDVIRPSEPLPLVELGVAGSGRSWSARRYADSVAGGQLTYRQHTMEAETLSITSVDEGCGLTVITTLSAVPGVGAIRTQSSIVNGGAQDIDLEWVTSAVWAGTLAGSPLESLRLWWADNDWLAENRWQSATTREFLPDLHRAVHEHDPRGNFSRTALGAWSSDGSLPLGVIVDESTNTAVGWQLEHNGGWHWQAGERSDGLYVSLLGPTETEHDWYARLAPGEEFTTVPATIALSADGFDGVVAALTTARRLGRRPHHDHTRLPVIFNDYMNTLMGDPTTAKLLPLIDAAADAGAETFCIDAGWYDDDSDGWWDSVGAWEPATNRFPGGLAQVIQHIRDRGMVPGLWLEPEVVGVRSAVAELLPDEAFFQRHGRRVVEHGRFHLDLRHPLARKHLDEVIDRLVDGLGIGYLKLDHNINIGVGTDHDAITAGAGMLGHNRALLQWLDSVLDNHPDLTLENCASGGMRVDYAMLSRLQLQSTSDQQDFRRYPPIAAAAAAAVAPEQAASWAYPQPSFTDEEIVFTMTAGLLGRLHLSGHLDKMSAAQLALVTEAVDAYRAYRQFIATAVPFWPLGLPRWEDEWIAHGLRDDQQALVAVWRRGGDTDTCTLRLPEAFTRSRVDVVYPAETDAAFELVETDGAPALRITLPNSHQALILSVRSSGRRSNE</sequence>
<dbReference type="InterPro" id="IPR013785">
    <property type="entry name" value="Aldolase_TIM"/>
</dbReference>
<dbReference type="PRINTS" id="PR00743">
    <property type="entry name" value="GLHYDRLASE36"/>
</dbReference>
<dbReference type="PANTHER" id="PTHR43053:SF3">
    <property type="entry name" value="ALPHA-GALACTOSIDASE C-RELATED"/>
    <property type="match status" value="1"/>
</dbReference>
<dbReference type="AlphaFoldDB" id="A0A4R6KEL0"/>
<reference evidence="5 6" key="1">
    <citation type="submission" date="2019-03" db="EMBL/GenBank/DDBJ databases">
        <title>Genomic Encyclopedia of Type Strains, Phase III (KMG-III): the genomes of soil and plant-associated and newly described type strains.</title>
        <authorList>
            <person name="Whitman W."/>
        </authorList>
    </citation>
    <scope>NUCLEOTIDE SEQUENCE [LARGE SCALE GENOMIC DNA]</scope>
    <source>
        <strain evidence="5 6">VKM Ac-2527</strain>
    </source>
</reference>
<comment type="caution">
    <text evidence="5">The sequence shown here is derived from an EMBL/GenBank/DDBJ whole genome shotgun (WGS) entry which is preliminary data.</text>
</comment>
<comment type="similarity">
    <text evidence="3">Belongs to the glycosyl hydrolase.</text>
</comment>
<feature type="active site" description="Nucleophile" evidence="4">
    <location>
        <position position="447"/>
    </location>
</feature>
<dbReference type="InterPro" id="IPR002252">
    <property type="entry name" value="Glyco_hydro_36"/>
</dbReference>
<dbReference type="RefSeq" id="WP_133802281.1">
    <property type="nucleotide sequence ID" value="NZ_SNWQ01000011.1"/>
</dbReference>
<comment type="catalytic activity">
    <reaction evidence="3">
        <text>Hydrolysis of terminal, non-reducing alpha-D-galactose residues in alpha-D-galactosides, including galactose oligosaccharides, galactomannans and galactolipids.</text>
        <dbReference type="EC" id="3.2.1.22"/>
    </reaction>
</comment>
<organism evidence="5 6">
    <name type="scientific">Kribbella caucasensis</name>
    <dbReference type="NCBI Taxonomy" id="2512215"/>
    <lineage>
        <taxon>Bacteria</taxon>
        <taxon>Bacillati</taxon>
        <taxon>Actinomycetota</taxon>
        <taxon>Actinomycetes</taxon>
        <taxon>Propionibacteriales</taxon>
        <taxon>Kribbellaceae</taxon>
        <taxon>Kribbella</taxon>
    </lineage>
</organism>
<keyword evidence="2 3" id="KW-0326">Glycosidase</keyword>
<name>A0A4R6KEL0_9ACTN</name>
<dbReference type="Gene3D" id="2.70.98.60">
    <property type="entry name" value="alpha-galactosidase from lactobacil brevis"/>
    <property type="match status" value="1"/>
</dbReference>
<dbReference type="CDD" id="cd14791">
    <property type="entry name" value="GH36"/>
    <property type="match status" value="1"/>
</dbReference>
<dbReference type="EMBL" id="SNWQ01000011">
    <property type="protein sequence ID" value="TDO46414.1"/>
    <property type="molecule type" value="Genomic_DNA"/>
</dbReference>
<dbReference type="InterPro" id="IPR050985">
    <property type="entry name" value="Alpha-glycosidase_related"/>
</dbReference>
<proteinExistence type="inferred from homology"/>
<dbReference type="Gene3D" id="3.20.20.70">
    <property type="entry name" value="Aldolase class I"/>
    <property type="match status" value="1"/>
</dbReference>
<dbReference type="Pfam" id="PF02065">
    <property type="entry name" value="Melibiase"/>
    <property type="match status" value="1"/>
</dbReference>
<keyword evidence="6" id="KW-1185">Reference proteome</keyword>
<dbReference type="InterPro" id="IPR038417">
    <property type="entry name" value="Alpga-gal_N_sf"/>
</dbReference>
<gene>
    <name evidence="5" type="ORF">EV643_111267</name>
</gene>
<keyword evidence="1 3" id="KW-0378">Hydrolase</keyword>
<evidence type="ECO:0000256" key="3">
    <source>
        <dbReference type="PIRNR" id="PIRNR005536"/>
    </source>
</evidence>
<dbReference type="GO" id="GO:0004557">
    <property type="term" value="F:alpha-galactosidase activity"/>
    <property type="evidence" value="ECO:0007669"/>
    <property type="project" value="UniProtKB-UniRule"/>
</dbReference>
<dbReference type="OrthoDB" id="9758822at2"/>
<evidence type="ECO:0000313" key="6">
    <source>
        <dbReference type="Proteomes" id="UP000295388"/>
    </source>
</evidence>
<dbReference type="SUPFAM" id="SSF51445">
    <property type="entry name" value="(Trans)glycosidases"/>
    <property type="match status" value="1"/>
</dbReference>
<dbReference type="PANTHER" id="PTHR43053">
    <property type="entry name" value="GLYCOSIDASE FAMILY 31"/>
    <property type="match status" value="1"/>
</dbReference>
<evidence type="ECO:0000256" key="4">
    <source>
        <dbReference type="PIRSR" id="PIRSR005536-1"/>
    </source>
</evidence>
<dbReference type="Proteomes" id="UP000295388">
    <property type="component" value="Unassembled WGS sequence"/>
</dbReference>
<evidence type="ECO:0000256" key="1">
    <source>
        <dbReference type="ARBA" id="ARBA00022801"/>
    </source>
</evidence>
<evidence type="ECO:0000256" key="2">
    <source>
        <dbReference type="ARBA" id="ARBA00023295"/>
    </source>
</evidence>
<dbReference type="GO" id="GO:0016052">
    <property type="term" value="P:carbohydrate catabolic process"/>
    <property type="evidence" value="ECO:0007669"/>
    <property type="project" value="InterPro"/>
</dbReference>
<dbReference type="PIRSF" id="PIRSF005536">
    <property type="entry name" value="Agal"/>
    <property type="match status" value="1"/>
</dbReference>
<accession>A0A4R6KEL0</accession>
<evidence type="ECO:0000313" key="5">
    <source>
        <dbReference type="EMBL" id="TDO46414.1"/>
    </source>
</evidence>
<feature type="active site" description="Proton donor" evidence="4">
    <location>
        <position position="515"/>
    </location>
</feature>
<dbReference type="InterPro" id="IPR017853">
    <property type="entry name" value="GH"/>
</dbReference>
<dbReference type="EC" id="3.2.1.22" evidence="3"/>